<evidence type="ECO:0000313" key="5">
    <source>
        <dbReference type="Proteomes" id="UP000298781"/>
    </source>
</evidence>
<organism evidence="4 5">
    <name type="scientific">Phreatobacter stygius</name>
    <dbReference type="NCBI Taxonomy" id="1940610"/>
    <lineage>
        <taxon>Bacteria</taxon>
        <taxon>Pseudomonadati</taxon>
        <taxon>Pseudomonadota</taxon>
        <taxon>Alphaproteobacteria</taxon>
        <taxon>Hyphomicrobiales</taxon>
        <taxon>Phreatobacteraceae</taxon>
        <taxon>Phreatobacter</taxon>
    </lineage>
</organism>
<dbReference type="InterPro" id="IPR011853">
    <property type="entry name" value="TRAP_DctM-Dct_fused"/>
</dbReference>
<evidence type="ECO:0000259" key="3">
    <source>
        <dbReference type="Pfam" id="PF06808"/>
    </source>
</evidence>
<feature type="transmembrane region" description="Helical" evidence="2">
    <location>
        <begin position="300"/>
        <end position="320"/>
    </location>
</feature>
<evidence type="ECO:0000256" key="1">
    <source>
        <dbReference type="RuleBase" id="RU369079"/>
    </source>
</evidence>
<name>A0A4D7B0S7_9HYPH</name>
<dbReference type="PANTHER" id="PTHR43849:SF2">
    <property type="entry name" value="BLL3936 PROTEIN"/>
    <property type="match status" value="1"/>
</dbReference>
<feature type="transmembrane region" description="Helical" evidence="2">
    <location>
        <begin position="6"/>
        <end position="32"/>
    </location>
</feature>
<dbReference type="NCBIfam" id="TIGR02123">
    <property type="entry name" value="TRAP_fused"/>
    <property type="match status" value="1"/>
</dbReference>
<feature type="transmembrane region" description="Helical" evidence="2">
    <location>
        <begin position="560"/>
        <end position="578"/>
    </location>
</feature>
<evidence type="ECO:0000256" key="2">
    <source>
        <dbReference type="SAM" id="Phobius"/>
    </source>
</evidence>
<keyword evidence="1" id="KW-1003">Cell membrane</keyword>
<feature type="transmembrane region" description="Helical" evidence="2">
    <location>
        <begin position="590"/>
        <end position="620"/>
    </location>
</feature>
<keyword evidence="5" id="KW-1185">Reference proteome</keyword>
<sequence>MRDLKGWTFWLAASVAVAASIYHLWTGGLGIFEPREQRSIHLLLLLPLAFILYPATGSSPKDRPSAIDWGLSFLAILPNLYSYQCANGGPFCASVINLRFETVDPVFPVELGLGAIAIVLVLEALRRAVTPVLAGLVALGIGYLFVTEHMPGILYFRDIPASQIVETMYLFNGLGIYGSITGISATMVAVFIIFGAFIEGSGVGRLFHNLGMKVAGRQSGGPAKVEVVSSALFGTISGSSVANVFATGSFTIPAMIKLGYRRHFAAGVEASSSVGGQIMPPVMGAGAFVMAEITSIAYQTIALAAIAGSLLYFFMILVSVHFEAKRLRLVGCDPEDIPQWTEVLKDVHLLVPVFVMIGAMALGYSPAFSAFWGIVAMVPSSWLRGHTRLYPADVLRMLATGGRNMVVVALACAGAGMFVACLTVTGMVISFSTVVTSLAGSNLYLAGILIAITVLILGMGVPTTAAYIIGAAIGAPILQKFGVPELSAHMFVFYFSILADATPPVSVASYAAASIARCSPMAAGVVAFRLSIAGFVVGFSYLHSGALLLQDTWSEIIGEFLANAISLSLVAAGFFGFFRAPLPLWVRLPLIPLGIFLALADALPVWGRVAAATAIAVALFRLQKAAARREREAPVLDVAIQ</sequence>
<dbReference type="PANTHER" id="PTHR43849">
    <property type="entry name" value="BLL3936 PROTEIN"/>
    <property type="match status" value="1"/>
</dbReference>
<dbReference type="Proteomes" id="UP000298781">
    <property type="component" value="Chromosome"/>
</dbReference>
<dbReference type="InterPro" id="IPR010656">
    <property type="entry name" value="DctM"/>
</dbReference>
<feature type="transmembrane region" description="Helical" evidence="2">
    <location>
        <begin position="176"/>
        <end position="198"/>
    </location>
</feature>
<dbReference type="OrthoDB" id="9759894at2"/>
<dbReference type="RefSeq" id="WP_136959842.1">
    <property type="nucleotide sequence ID" value="NZ_CP039690.1"/>
</dbReference>
<feature type="domain" description="TRAP C4-dicarboxylate transport system permease DctM subunit" evidence="3">
    <location>
        <begin position="117"/>
        <end position="531"/>
    </location>
</feature>
<feature type="transmembrane region" description="Helical" evidence="2">
    <location>
        <begin position="39"/>
        <end position="56"/>
    </location>
</feature>
<dbReference type="GO" id="GO:0005886">
    <property type="term" value="C:plasma membrane"/>
    <property type="evidence" value="ECO:0007669"/>
    <property type="project" value="UniProtKB-SubCell"/>
</dbReference>
<keyword evidence="1" id="KW-0997">Cell inner membrane</keyword>
<evidence type="ECO:0000313" key="4">
    <source>
        <dbReference type="EMBL" id="QCI64388.1"/>
    </source>
</evidence>
<feature type="transmembrane region" description="Helical" evidence="2">
    <location>
        <begin position="491"/>
        <end position="513"/>
    </location>
</feature>
<keyword evidence="1" id="KW-0813">Transport</keyword>
<dbReference type="GO" id="GO:0022857">
    <property type="term" value="F:transmembrane transporter activity"/>
    <property type="evidence" value="ECO:0007669"/>
    <property type="project" value="UniProtKB-UniRule"/>
</dbReference>
<reference evidence="4 5" key="1">
    <citation type="submission" date="2019-04" db="EMBL/GenBank/DDBJ databases">
        <title>Phreatobacter aquaticus sp. nov.</title>
        <authorList>
            <person name="Choi A."/>
        </authorList>
    </citation>
    <scope>NUCLEOTIDE SEQUENCE [LARGE SCALE GENOMIC DNA]</scope>
    <source>
        <strain evidence="4 5">KCTC 52518</strain>
    </source>
</reference>
<comment type="function">
    <text evidence="1">Part of the tripartite ATP-independent periplasmic (TRAP) transport system.</text>
</comment>
<feature type="transmembrane region" description="Helical" evidence="2">
    <location>
        <begin position="349"/>
        <end position="378"/>
    </location>
</feature>
<feature type="transmembrane region" description="Helical" evidence="2">
    <location>
        <begin position="443"/>
        <end position="470"/>
    </location>
</feature>
<dbReference type="AlphaFoldDB" id="A0A4D7B0S7"/>
<dbReference type="Pfam" id="PF06808">
    <property type="entry name" value="DctM"/>
    <property type="match status" value="1"/>
</dbReference>
<feature type="transmembrane region" description="Helical" evidence="2">
    <location>
        <begin position="106"/>
        <end position="125"/>
    </location>
</feature>
<dbReference type="KEGG" id="pstg:E8M01_09185"/>
<keyword evidence="2" id="KW-0472">Membrane</keyword>
<protein>
    <submittedName>
        <fullName evidence="4">TRAP transporter fused permease subunit</fullName>
    </submittedName>
</protein>
<feature type="transmembrane region" description="Helical" evidence="2">
    <location>
        <begin position="406"/>
        <end position="431"/>
    </location>
</feature>
<accession>A0A4D7B0S7</accession>
<feature type="transmembrane region" description="Helical" evidence="2">
    <location>
        <begin position="525"/>
        <end position="548"/>
    </location>
</feature>
<feature type="transmembrane region" description="Helical" evidence="2">
    <location>
        <begin position="132"/>
        <end position="156"/>
    </location>
</feature>
<comment type="subcellular location">
    <subcellularLocation>
        <location evidence="1">Cell inner membrane</location>
        <topology evidence="1">Multi-pass membrane protein</topology>
    </subcellularLocation>
</comment>
<proteinExistence type="predicted"/>
<keyword evidence="2" id="KW-1133">Transmembrane helix</keyword>
<gene>
    <name evidence="4" type="ORF">E8M01_09185</name>
</gene>
<keyword evidence="2" id="KW-0812">Transmembrane</keyword>
<dbReference type="EMBL" id="CP039690">
    <property type="protein sequence ID" value="QCI64388.1"/>
    <property type="molecule type" value="Genomic_DNA"/>
</dbReference>